<dbReference type="Proteomes" id="UP000516148">
    <property type="component" value="Chromosome"/>
</dbReference>
<gene>
    <name evidence="2" type="ORF">H3Z74_24130</name>
</gene>
<feature type="region of interest" description="Disordered" evidence="1">
    <location>
        <begin position="290"/>
        <end position="319"/>
    </location>
</feature>
<dbReference type="EMBL" id="CP061038">
    <property type="protein sequence ID" value="QNQ09670.1"/>
    <property type="molecule type" value="Genomic_DNA"/>
</dbReference>
<keyword evidence="3" id="KW-1185">Reference proteome</keyword>
<evidence type="ECO:0000256" key="1">
    <source>
        <dbReference type="SAM" id="MobiDB-lite"/>
    </source>
</evidence>
<dbReference type="KEGG" id="spap:H3Z74_24130"/>
<sequence length="319" mass="33472">MTGVDTRSLTTATPFGLRRVLEEAENLVLAAEAHSVMMAELGQIDLPPAERADAMQLRAIASLYLASTLEAAGLIQAADDLTRLVRTGALGGDLGEAAALIEAFWDGRNDRASEPERLALFGRLFGAPAGPDDAAGGANSDFEEMLLDLCDSIMKAVDGGGQGRARAAAARLAENVAAASNDMVQMLAREILQSLGQAIAILNHPSVRAMLAARTMWDAVTAIDRRFRRTSRPTLTHLRRGRAGMAVLAWLADHVDTIEGGGGSLVSNGDLVVDAAIDWVDETLSIVRGESEQPAVSARAPAGGRAPDAGGSAWRDLGR</sequence>
<protein>
    <submittedName>
        <fullName evidence="2">Uncharacterized protein</fullName>
    </submittedName>
</protein>
<evidence type="ECO:0000313" key="3">
    <source>
        <dbReference type="Proteomes" id="UP000516148"/>
    </source>
</evidence>
<feature type="compositionally biased region" description="Low complexity" evidence="1">
    <location>
        <begin position="294"/>
        <end position="313"/>
    </location>
</feature>
<proteinExistence type="predicted"/>
<dbReference type="RefSeq" id="WP_187761980.1">
    <property type="nucleotide sequence ID" value="NZ_CP061038.1"/>
</dbReference>
<organism evidence="2 3">
    <name type="scientific">Sphingomonas alpina</name>
    <dbReference type="NCBI Taxonomy" id="653931"/>
    <lineage>
        <taxon>Bacteria</taxon>
        <taxon>Pseudomonadati</taxon>
        <taxon>Pseudomonadota</taxon>
        <taxon>Alphaproteobacteria</taxon>
        <taxon>Sphingomonadales</taxon>
        <taxon>Sphingomonadaceae</taxon>
        <taxon>Sphingomonas</taxon>
    </lineage>
</organism>
<name>A0A7H0LJ17_9SPHN</name>
<evidence type="ECO:0000313" key="2">
    <source>
        <dbReference type="EMBL" id="QNQ09670.1"/>
    </source>
</evidence>
<reference evidence="2 3" key="1">
    <citation type="submission" date="2020-09" db="EMBL/GenBank/DDBJ databases">
        <title>Sphingomonas sp., a new species isolated from pork steak.</title>
        <authorList>
            <person name="Heidler von Heilborn D."/>
        </authorList>
    </citation>
    <scope>NUCLEOTIDE SEQUENCE [LARGE SCALE GENOMIC DNA]</scope>
    <source>
        <strain evidence="3">S8-3T</strain>
    </source>
</reference>
<dbReference type="AlphaFoldDB" id="A0A7H0LJ17"/>
<accession>A0A7H0LJ17</accession>